<dbReference type="InterPro" id="IPR022111">
    <property type="entry name" value="Rhodanese_C"/>
</dbReference>
<evidence type="ECO:0000256" key="1">
    <source>
        <dbReference type="HAMAP-Rule" id="MF_00469"/>
    </source>
</evidence>
<comment type="function">
    <text evidence="1">Catalyzes oxygen-dependent 5-hydroxyuridine (ho5U) modification at position 34 in tRNAs.</text>
</comment>
<dbReference type="GO" id="GO:0016740">
    <property type="term" value="F:transferase activity"/>
    <property type="evidence" value="ECO:0007669"/>
    <property type="project" value="UniProtKB-KW"/>
</dbReference>
<keyword evidence="1" id="KW-0560">Oxidoreductase</keyword>
<dbReference type="InterPro" id="IPR001763">
    <property type="entry name" value="Rhodanese-like_dom"/>
</dbReference>
<comment type="caution">
    <text evidence="3">The sequence shown here is derived from an EMBL/GenBank/DDBJ whole genome shotgun (WGS) entry which is preliminary data.</text>
</comment>
<dbReference type="EMBL" id="JYNZ01000005">
    <property type="protein sequence ID" value="KXK26068.1"/>
    <property type="molecule type" value="Genomic_DNA"/>
</dbReference>
<reference evidence="3 4" key="1">
    <citation type="submission" date="2015-02" db="EMBL/GenBank/DDBJ databases">
        <title>Improved understanding of the partial-nitritation anammox process through 23 genomes representing the majority of the microbial community.</title>
        <authorList>
            <person name="Speth D.R."/>
            <person name="In T Zandt M."/>
            <person name="Guerrero Cruz S."/>
            <person name="Jetten M.S."/>
            <person name="Dutilh B.E."/>
        </authorList>
    </citation>
    <scope>NUCLEOTIDE SEQUENCE [LARGE SCALE GENOMIC DNA]</scope>
    <source>
        <strain evidence="3">OLB20</strain>
    </source>
</reference>
<accession>A0A136LWP7</accession>
<dbReference type="NCBIfam" id="NF001135">
    <property type="entry name" value="PRK00142.1-3"/>
    <property type="match status" value="1"/>
</dbReference>
<dbReference type="Gene3D" id="3.40.250.10">
    <property type="entry name" value="Rhodanese-like domain"/>
    <property type="match status" value="1"/>
</dbReference>
<organism evidence="3 4">
    <name type="scientific">candidate division WS6 bacterium OLB20</name>
    <dbReference type="NCBI Taxonomy" id="1617426"/>
    <lineage>
        <taxon>Bacteria</taxon>
        <taxon>Candidatus Dojkabacteria</taxon>
    </lineage>
</organism>
<dbReference type="STRING" id="1617426.TR69_WS6001001362"/>
<comment type="similarity">
    <text evidence="1">Belongs to the TrhO family.</text>
</comment>
<dbReference type="Pfam" id="PF00581">
    <property type="entry name" value="Rhodanese"/>
    <property type="match status" value="1"/>
</dbReference>
<gene>
    <name evidence="3" type="primary">glpE</name>
    <name evidence="1" type="synonym">trhO</name>
    <name evidence="3" type="ORF">TR69_WS6001001362</name>
</gene>
<name>A0A136LWP7_9BACT</name>
<protein>
    <recommendedName>
        <fullName evidence="1">tRNA uridine(34) hydroxylase</fullName>
        <ecNumber evidence="1">1.14.-.-</ecNumber>
    </recommendedName>
    <alternativeName>
        <fullName evidence="1">tRNA hydroxylation protein O</fullName>
    </alternativeName>
</protein>
<dbReference type="PROSITE" id="PS50206">
    <property type="entry name" value="RHODANESE_3"/>
    <property type="match status" value="1"/>
</dbReference>
<dbReference type="InterPro" id="IPR040503">
    <property type="entry name" value="TRHO_N"/>
</dbReference>
<proteinExistence type="inferred from homology"/>
<dbReference type="HAMAP" id="MF_00469">
    <property type="entry name" value="TrhO"/>
    <property type="match status" value="1"/>
</dbReference>
<dbReference type="InterPro" id="IPR036873">
    <property type="entry name" value="Rhodanese-like_dom_sf"/>
</dbReference>
<dbReference type="AlphaFoldDB" id="A0A136LWP7"/>
<dbReference type="PANTHER" id="PTHR43268:SF3">
    <property type="entry name" value="RHODANESE-LIKE DOMAIN-CONTAINING PROTEIN 7-RELATED"/>
    <property type="match status" value="1"/>
</dbReference>
<dbReference type="InterPro" id="IPR020936">
    <property type="entry name" value="TrhO"/>
</dbReference>
<keyword evidence="1" id="KW-0819">tRNA processing</keyword>
<keyword evidence="3" id="KW-0808">Transferase</keyword>
<dbReference type="Pfam" id="PF12368">
    <property type="entry name" value="Rhodanese_C"/>
    <property type="match status" value="1"/>
</dbReference>
<dbReference type="SUPFAM" id="SSF52821">
    <property type="entry name" value="Rhodanese/Cell cycle control phosphatase"/>
    <property type="match status" value="1"/>
</dbReference>
<dbReference type="Proteomes" id="UP000070457">
    <property type="component" value="Unassembled WGS sequence"/>
</dbReference>
<dbReference type="SMART" id="SM00450">
    <property type="entry name" value="RHOD"/>
    <property type="match status" value="1"/>
</dbReference>
<dbReference type="Gene3D" id="3.30.70.100">
    <property type="match status" value="1"/>
</dbReference>
<dbReference type="GO" id="GO:0006400">
    <property type="term" value="P:tRNA modification"/>
    <property type="evidence" value="ECO:0007669"/>
    <property type="project" value="UniProtKB-UniRule"/>
</dbReference>
<evidence type="ECO:0000259" key="2">
    <source>
        <dbReference type="PROSITE" id="PS50206"/>
    </source>
</evidence>
<dbReference type="EC" id="1.14.-.-" evidence="1"/>
<feature type="domain" description="Rhodanese" evidence="2">
    <location>
        <begin position="125"/>
        <end position="218"/>
    </location>
</feature>
<comment type="catalytic activity">
    <reaction evidence="1">
        <text>uridine(34) in tRNA + AH2 + O2 = 5-hydroxyuridine(34) in tRNA + A + H2O</text>
        <dbReference type="Rhea" id="RHEA:64224"/>
        <dbReference type="Rhea" id="RHEA-COMP:11727"/>
        <dbReference type="Rhea" id="RHEA-COMP:13381"/>
        <dbReference type="ChEBI" id="CHEBI:13193"/>
        <dbReference type="ChEBI" id="CHEBI:15377"/>
        <dbReference type="ChEBI" id="CHEBI:15379"/>
        <dbReference type="ChEBI" id="CHEBI:17499"/>
        <dbReference type="ChEBI" id="CHEBI:65315"/>
        <dbReference type="ChEBI" id="CHEBI:136877"/>
    </reaction>
</comment>
<dbReference type="GO" id="GO:0016705">
    <property type="term" value="F:oxidoreductase activity, acting on paired donors, with incorporation or reduction of molecular oxygen"/>
    <property type="evidence" value="ECO:0007669"/>
    <property type="project" value="UniProtKB-UniRule"/>
</dbReference>
<dbReference type="Pfam" id="PF17773">
    <property type="entry name" value="UPF0176_N"/>
    <property type="match status" value="1"/>
</dbReference>
<evidence type="ECO:0000313" key="3">
    <source>
        <dbReference type="EMBL" id="KXK26068.1"/>
    </source>
</evidence>
<sequence length="302" mass="35005">MNYQVLLYYKYTPIEDPEAEKRRQEELFARFGLTGRVLIAPEGINGTLEGTVENTEHYIAEMVSDKRFADIHWKRSEGNGKAFPKVKIKVRDEIVSLHLGEDDVDPNVTTGKYITADELHELYESGKEFYVVDMRNDYEQKVGHFENAILMPMKNFRELPETLKEIEHLKDKLVVTTCTGGIRCEKASGFLVKHGFTNVYQLYGGMHTYIEKYPNSHFLGKLYVFDGRVVWGINTDDEDHEVISHCDKCGEQSDNYVDCAYLHCKGHRHLILCEKHADEDGNYFCCDDCRQLAYAEQKMFVR</sequence>
<dbReference type="PATRIC" id="fig|1617426.3.peg.1344"/>
<evidence type="ECO:0000313" key="4">
    <source>
        <dbReference type="Proteomes" id="UP000070457"/>
    </source>
</evidence>
<dbReference type="PANTHER" id="PTHR43268">
    <property type="entry name" value="THIOSULFATE SULFURTRANSFERASE/RHODANESE-LIKE DOMAIN-CONTAINING PROTEIN 2"/>
    <property type="match status" value="1"/>
</dbReference>